<name>A0A6J6E707_9ZZZZ</name>
<accession>A0A6J6E707</accession>
<sequence length="203" mass="21791">MAEASFALNKREPGASEGIPWIATNMDWTIPVGRGVAPGNGTLVSAVHLAVGRMPIVAGKPELPIFDEAKRRFETDNMLFIGDRLDTDIKGAVAAGIKSALVLTGIDNAKMALAAPRGSRPTYIVDDLRQLHEPYPETVTHADGSVSVGDAHVVKRGMELVVEREGAHPLDAVRAACTLIWDSGLQIYGFDVPARLHGYMPTR</sequence>
<gene>
    <name evidence="1" type="ORF">UFOPK1591_01363</name>
</gene>
<dbReference type="EMBL" id="CAEZTD010000141">
    <property type="protein sequence ID" value="CAB4572192.1"/>
    <property type="molecule type" value="Genomic_DNA"/>
</dbReference>
<dbReference type="GO" id="GO:0005737">
    <property type="term" value="C:cytoplasm"/>
    <property type="evidence" value="ECO:0007669"/>
    <property type="project" value="TreeGrafter"/>
</dbReference>
<dbReference type="PANTHER" id="PTHR19288">
    <property type="entry name" value="4-NITROPHENYLPHOSPHATASE-RELATED"/>
    <property type="match status" value="1"/>
</dbReference>
<dbReference type="PANTHER" id="PTHR19288:SF95">
    <property type="entry name" value="D-GLYCEROL 3-PHOSPHATE PHOSPHATASE"/>
    <property type="match status" value="1"/>
</dbReference>
<dbReference type="GO" id="GO:0016791">
    <property type="term" value="F:phosphatase activity"/>
    <property type="evidence" value="ECO:0007669"/>
    <property type="project" value="TreeGrafter"/>
</dbReference>
<evidence type="ECO:0000313" key="1">
    <source>
        <dbReference type="EMBL" id="CAB4572192.1"/>
    </source>
</evidence>
<proteinExistence type="predicted"/>
<dbReference type="InterPro" id="IPR036412">
    <property type="entry name" value="HAD-like_sf"/>
</dbReference>
<dbReference type="Pfam" id="PF13242">
    <property type="entry name" value="Hydrolase_like"/>
    <property type="match status" value="1"/>
</dbReference>
<dbReference type="SUPFAM" id="SSF56784">
    <property type="entry name" value="HAD-like"/>
    <property type="match status" value="1"/>
</dbReference>
<dbReference type="InterPro" id="IPR023214">
    <property type="entry name" value="HAD_sf"/>
</dbReference>
<reference evidence="1" key="1">
    <citation type="submission" date="2020-05" db="EMBL/GenBank/DDBJ databases">
        <authorList>
            <person name="Chiriac C."/>
            <person name="Salcher M."/>
            <person name="Ghai R."/>
            <person name="Kavagutti S V."/>
        </authorList>
    </citation>
    <scope>NUCLEOTIDE SEQUENCE</scope>
</reference>
<protein>
    <submittedName>
        <fullName evidence="1">Unannotated protein</fullName>
    </submittedName>
</protein>
<dbReference type="AlphaFoldDB" id="A0A6J6E707"/>
<dbReference type="Gene3D" id="3.40.50.1000">
    <property type="entry name" value="HAD superfamily/HAD-like"/>
    <property type="match status" value="2"/>
</dbReference>
<organism evidence="1">
    <name type="scientific">freshwater metagenome</name>
    <dbReference type="NCBI Taxonomy" id="449393"/>
    <lineage>
        <taxon>unclassified sequences</taxon>
        <taxon>metagenomes</taxon>
        <taxon>ecological metagenomes</taxon>
    </lineage>
</organism>